<dbReference type="GO" id="GO:0051539">
    <property type="term" value="F:4 iron, 4 sulfur cluster binding"/>
    <property type="evidence" value="ECO:0007669"/>
    <property type="project" value="TreeGrafter"/>
</dbReference>
<dbReference type="SUPFAM" id="SSF102114">
    <property type="entry name" value="Radical SAM enzymes"/>
    <property type="match status" value="1"/>
</dbReference>
<evidence type="ECO:0000313" key="2">
    <source>
        <dbReference type="EnsemblMetazoa" id="BGLB038211-PA"/>
    </source>
</evidence>
<dbReference type="GO" id="GO:0006779">
    <property type="term" value="P:porphyrin-containing compound biosynthetic process"/>
    <property type="evidence" value="ECO:0007669"/>
    <property type="project" value="TreeGrafter"/>
</dbReference>
<dbReference type="AlphaFoldDB" id="A0A2C9M3W8"/>
<gene>
    <name evidence="2" type="primary">106075468</name>
</gene>
<dbReference type="STRING" id="6526.A0A2C9M3W8"/>
<proteinExistence type="predicted"/>
<dbReference type="KEGG" id="bgt:106075468"/>
<dbReference type="Proteomes" id="UP000076420">
    <property type="component" value="Unassembled WGS sequence"/>
</dbReference>
<feature type="domain" description="Radical SAM core" evidence="1">
    <location>
        <begin position="2"/>
        <end position="104"/>
    </location>
</feature>
<dbReference type="GO" id="GO:0005737">
    <property type="term" value="C:cytoplasm"/>
    <property type="evidence" value="ECO:0007669"/>
    <property type="project" value="TreeGrafter"/>
</dbReference>
<reference evidence="2" key="1">
    <citation type="submission" date="2020-05" db="UniProtKB">
        <authorList>
            <consortium name="EnsemblMetazoa"/>
        </authorList>
    </citation>
    <scope>IDENTIFICATION</scope>
    <source>
        <strain evidence="2">BB02</strain>
    </source>
</reference>
<sequence length="151" mass="17226">SIFFGGGTPSTASPKLIYSIINKINSVVSLEKNTEITMEINPSTIDLDNIKSFYKSGVNRISIGVQSFSDKNLKFLGRTHNAKDAIKAINIVSNYFDNYSMDLIYDCCSDIYFQTKSILENSGFEHYEISNFASNKKYCVHNLNYWDYEKH</sequence>
<dbReference type="InterPro" id="IPR007197">
    <property type="entry name" value="rSAM"/>
</dbReference>
<dbReference type="Pfam" id="PF04055">
    <property type="entry name" value="Radical_SAM"/>
    <property type="match status" value="1"/>
</dbReference>
<dbReference type="VEuPathDB" id="VectorBase:BGLB038211"/>
<organism evidence="2 3">
    <name type="scientific">Biomphalaria glabrata</name>
    <name type="common">Bloodfluke planorb</name>
    <name type="synonym">Freshwater snail</name>
    <dbReference type="NCBI Taxonomy" id="6526"/>
    <lineage>
        <taxon>Eukaryota</taxon>
        <taxon>Metazoa</taxon>
        <taxon>Spiralia</taxon>
        <taxon>Lophotrochozoa</taxon>
        <taxon>Mollusca</taxon>
        <taxon>Gastropoda</taxon>
        <taxon>Heterobranchia</taxon>
        <taxon>Euthyneura</taxon>
        <taxon>Panpulmonata</taxon>
        <taxon>Hygrophila</taxon>
        <taxon>Lymnaeoidea</taxon>
        <taxon>Planorbidae</taxon>
        <taxon>Biomphalaria</taxon>
    </lineage>
</organism>
<dbReference type="PANTHER" id="PTHR13932">
    <property type="entry name" value="COPROPORPHYRINIGEN III OXIDASE"/>
    <property type="match status" value="1"/>
</dbReference>
<dbReference type="GO" id="GO:0003824">
    <property type="term" value="F:catalytic activity"/>
    <property type="evidence" value="ECO:0007669"/>
    <property type="project" value="InterPro"/>
</dbReference>
<dbReference type="Gene3D" id="3.80.30.20">
    <property type="entry name" value="tm_1862 like domain"/>
    <property type="match status" value="1"/>
</dbReference>
<dbReference type="InterPro" id="IPR058240">
    <property type="entry name" value="rSAM_sf"/>
</dbReference>
<dbReference type="VEuPathDB" id="VectorBase:BGLAX_036753"/>
<dbReference type="PANTHER" id="PTHR13932:SF5">
    <property type="entry name" value="RADICAL S-ADENOSYL METHIONINE DOMAIN-CONTAINING PROTEIN 1, MITOCHONDRIAL"/>
    <property type="match status" value="1"/>
</dbReference>
<protein>
    <recommendedName>
        <fullName evidence="1">Radical SAM core domain-containing protein</fullName>
    </recommendedName>
</protein>
<dbReference type="InterPro" id="IPR023404">
    <property type="entry name" value="rSAM_horseshoe"/>
</dbReference>
<dbReference type="EnsemblMetazoa" id="BGLB038211-RA">
    <property type="protein sequence ID" value="BGLB038211-PA"/>
    <property type="gene ID" value="BGLB038211"/>
</dbReference>
<name>A0A2C9M3W8_BIOGL</name>
<dbReference type="CDD" id="cd01335">
    <property type="entry name" value="Radical_SAM"/>
    <property type="match status" value="1"/>
</dbReference>
<dbReference type="InterPro" id="IPR034505">
    <property type="entry name" value="Coproporphyrinogen-III_oxidase"/>
</dbReference>
<accession>A0A2C9M3W8</accession>
<evidence type="ECO:0000259" key="1">
    <source>
        <dbReference type="Pfam" id="PF04055"/>
    </source>
</evidence>
<evidence type="ECO:0000313" key="3">
    <source>
        <dbReference type="Proteomes" id="UP000076420"/>
    </source>
</evidence>